<accession>A0AAV2QNU0</accession>
<gene>
    <name evidence="2" type="ORF">MNOR_LOCUS13723</name>
</gene>
<dbReference type="Proteomes" id="UP001497623">
    <property type="component" value="Unassembled WGS sequence"/>
</dbReference>
<dbReference type="Pfam" id="PF00581">
    <property type="entry name" value="Rhodanese"/>
    <property type="match status" value="1"/>
</dbReference>
<dbReference type="AlphaFoldDB" id="A0AAV2QNU0"/>
<name>A0AAV2QNU0_MEGNR</name>
<evidence type="ECO:0000313" key="2">
    <source>
        <dbReference type="EMBL" id="CAL4089154.1"/>
    </source>
</evidence>
<protein>
    <recommendedName>
        <fullName evidence="1">Rhodanese domain-containing protein</fullName>
    </recommendedName>
</protein>
<dbReference type="InterPro" id="IPR036873">
    <property type="entry name" value="Rhodanese-like_dom_sf"/>
</dbReference>
<dbReference type="PANTHER" id="PTHR44086:SF10">
    <property type="entry name" value="THIOSULFATE SULFURTRANSFERASE_RHODANESE-LIKE DOMAIN-CONTAINING PROTEIN 3"/>
    <property type="match status" value="1"/>
</dbReference>
<dbReference type="InterPro" id="IPR001763">
    <property type="entry name" value="Rhodanese-like_dom"/>
</dbReference>
<organism evidence="2 3">
    <name type="scientific">Meganyctiphanes norvegica</name>
    <name type="common">Northern krill</name>
    <name type="synonym">Thysanopoda norvegica</name>
    <dbReference type="NCBI Taxonomy" id="48144"/>
    <lineage>
        <taxon>Eukaryota</taxon>
        <taxon>Metazoa</taxon>
        <taxon>Ecdysozoa</taxon>
        <taxon>Arthropoda</taxon>
        <taxon>Crustacea</taxon>
        <taxon>Multicrustacea</taxon>
        <taxon>Malacostraca</taxon>
        <taxon>Eumalacostraca</taxon>
        <taxon>Eucarida</taxon>
        <taxon>Euphausiacea</taxon>
        <taxon>Euphausiidae</taxon>
        <taxon>Meganyctiphanes</taxon>
    </lineage>
</organism>
<feature type="domain" description="Rhodanese" evidence="1">
    <location>
        <begin position="75"/>
        <end position="178"/>
    </location>
</feature>
<dbReference type="Gene3D" id="3.40.250.10">
    <property type="entry name" value="Rhodanese-like domain"/>
    <property type="match status" value="1"/>
</dbReference>
<dbReference type="SUPFAM" id="SSF52821">
    <property type="entry name" value="Rhodanese/Cell cycle control phosphatase"/>
    <property type="match status" value="1"/>
</dbReference>
<proteinExistence type="predicted"/>
<dbReference type="PANTHER" id="PTHR44086">
    <property type="entry name" value="THIOSULFATE SULFURTRANSFERASE RDL2, MITOCHONDRIAL-RELATED"/>
    <property type="match status" value="1"/>
</dbReference>
<dbReference type="EMBL" id="CAXKWB010007969">
    <property type="protein sequence ID" value="CAL4089154.1"/>
    <property type="molecule type" value="Genomic_DNA"/>
</dbReference>
<keyword evidence="3" id="KW-1185">Reference proteome</keyword>
<comment type="caution">
    <text evidence="2">The sequence shown here is derived from an EMBL/GenBank/DDBJ whole genome shotgun (WGS) entry which is preliminary data.</text>
</comment>
<dbReference type="PROSITE" id="PS50206">
    <property type="entry name" value="RHODANESE_3"/>
    <property type="match status" value="1"/>
</dbReference>
<reference evidence="2 3" key="1">
    <citation type="submission" date="2024-05" db="EMBL/GenBank/DDBJ databases">
        <authorList>
            <person name="Wallberg A."/>
        </authorList>
    </citation>
    <scope>NUCLEOTIDE SEQUENCE [LARGE SCALE GENOMIC DNA]</scope>
</reference>
<evidence type="ECO:0000313" key="3">
    <source>
        <dbReference type="Proteomes" id="UP001497623"/>
    </source>
</evidence>
<evidence type="ECO:0000259" key="1">
    <source>
        <dbReference type="PROSITE" id="PS50206"/>
    </source>
</evidence>
<dbReference type="SMART" id="SM00450">
    <property type="entry name" value="RHOD"/>
    <property type="match status" value="1"/>
</dbReference>
<sequence>MSAYRPVGKLARRLLRSNSLSPSRYPFLGCGKCLQTGSTAFSTTSADNSGPTHVQTEEVNRRTELDFEELRALQLSGDIALIDVRHPAELENYGEIPGAVKIPLCEVKKALQLSEEQWLAQFQMEKPAKHDRNLIFYARGPNASVAAVEIAHRLGFKKSRHYIGGWEEYSKVTGQPLKKPQKAESFGALNVYHDEFNQFFL</sequence>